<comment type="cofactor">
    <cofactor evidence="7">
        <name>Zn(2+)</name>
        <dbReference type="ChEBI" id="CHEBI:29105"/>
    </cofactor>
    <text evidence="7">Binds 2 Zn(2+) ions per subunit.</text>
</comment>
<dbReference type="SUPFAM" id="SSF51556">
    <property type="entry name" value="Metallo-dependent hydrolases"/>
    <property type="match status" value="1"/>
</dbReference>
<feature type="binding site" evidence="7">
    <location>
        <begin position="61"/>
        <end position="63"/>
    </location>
    <ligand>
        <name>substrate</name>
    </ligand>
</feature>
<organism evidence="9 10">
    <name type="scientific">Lactobacillus porci</name>
    <dbReference type="NCBI Taxonomy" id="2012477"/>
    <lineage>
        <taxon>Bacteria</taxon>
        <taxon>Bacillati</taxon>
        <taxon>Bacillota</taxon>
        <taxon>Bacilli</taxon>
        <taxon>Lactobacillales</taxon>
        <taxon>Lactobacillaceae</taxon>
        <taxon>Lactobacillus</taxon>
    </lineage>
</organism>
<evidence type="ECO:0000313" key="10">
    <source>
        <dbReference type="Proteomes" id="UP000438120"/>
    </source>
</evidence>
<feature type="binding site" evidence="7">
    <location>
        <begin position="322"/>
        <end position="323"/>
    </location>
    <ligand>
        <name>substrate</name>
    </ligand>
</feature>
<comment type="similarity">
    <text evidence="2 7">Belongs to the metallo-dependent hydrolases superfamily. DHOase family. Class I DHOase subfamily.</text>
</comment>
<evidence type="ECO:0000256" key="2">
    <source>
        <dbReference type="ARBA" id="ARBA00010286"/>
    </source>
</evidence>
<keyword evidence="4 7" id="KW-0378">Hydrolase</keyword>
<feature type="binding site" evidence="7">
    <location>
        <position position="231"/>
    </location>
    <ligand>
        <name>Zn(2+)</name>
        <dbReference type="ChEBI" id="CHEBI:29105"/>
        <label>2</label>
    </ligand>
</feature>
<dbReference type="CDD" id="cd01317">
    <property type="entry name" value="DHOase_IIa"/>
    <property type="match status" value="1"/>
</dbReference>
<dbReference type="SUPFAM" id="SSF51338">
    <property type="entry name" value="Composite domain of metallo-dependent hydrolases"/>
    <property type="match status" value="1"/>
</dbReference>
<dbReference type="GO" id="GO:0004038">
    <property type="term" value="F:allantoinase activity"/>
    <property type="evidence" value="ECO:0007669"/>
    <property type="project" value="TreeGrafter"/>
</dbReference>
<feature type="active site" evidence="7">
    <location>
        <position position="304"/>
    </location>
</feature>
<feature type="binding site" evidence="7">
    <location>
        <position position="277"/>
    </location>
    <ligand>
        <name>substrate</name>
    </ligand>
</feature>
<protein>
    <recommendedName>
        <fullName evidence="7">Dihydroorotase</fullName>
        <shortName evidence="7">DHOase</shortName>
        <ecNumber evidence="7">3.5.2.3</ecNumber>
    </recommendedName>
</protein>
<dbReference type="InterPro" id="IPR011059">
    <property type="entry name" value="Metal-dep_hydrolase_composite"/>
</dbReference>
<dbReference type="AlphaFoldDB" id="A0A6A8MCN4"/>
<dbReference type="GO" id="GO:0006145">
    <property type="term" value="P:purine nucleobase catabolic process"/>
    <property type="evidence" value="ECO:0007669"/>
    <property type="project" value="TreeGrafter"/>
</dbReference>
<dbReference type="GO" id="GO:0005737">
    <property type="term" value="C:cytoplasm"/>
    <property type="evidence" value="ECO:0007669"/>
    <property type="project" value="TreeGrafter"/>
</dbReference>
<dbReference type="Gene3D" id="3.20.20.140">
    <property type="entry name" value="Metal-dependent hydrolases"/>
    <property type="match status" value="1"/>
</dbReference>
<feature type="binding site" evidence="7">
    <location>
        <position position="59"/>
    </location>
    <ligand>
        <name>Zn(2+)</name>
        <dbReference type="ChEBI" id="CHEBI:29105"/>
        <label>1</label>
    </ligand>
</feature>
<dbReference type="NCBIfam" id="TIGR00857">
    <property type="entry name" value="pyrC_multi"/>
    <property type="match status" value="1"/>
</dbReference>
<dbReference type="OrthoDB" id="9765462at2"/>
<dbReference type="UniPathway" id="UPA00070">
    <property type="reaction ID" value="UER00117"/>
</dbReference>
<feature type="binding site" evidence="7">
    <location>
        <position position="178"/>
    </location>
    <ligand>
        <name>Zn(2+)</name>
        <dbReference type="ChEBI" id="CHEBI:29105"/>
        <label>2</label>
    </ligand>
</feature>
<dbReference type="PANTHER" id="PTHR43668">
    <property type="entry name" value="ALLANTOINASE"/>
    <property type="match status" value="1"/>
</dbReference>
<sequence>MSTLLKNGLVYIDGELHEEDLLIAGTKIKAIGFGLEADQPDEIIDLKGKLVAPGLVDIHEHYREPGFTYKETIKTGSAGAARGGFTTVCTMPNVDPVPDDVETFKKQVELNQKSSLVHLYQYAAITKDLTSDEVVDMEGLKEAGAFAFSNDGKGIQQAGTMYDAMKLAAKVGLPICEHVQDDSLYHKGVMNAGKRAEELGLPGILGVSESAQVARDLILAQETGVHYHVCHVSTKESVELVRLAKEYGINVTAEAAPHHLLLNEEDINGNNGYYKMNPPLRSVEDQAALIDGLLDGTIDLIATDHAPHSLEEKAGDMRKAAFGIIGNETAFACLYTKFVKSGAMDLELLLDLMSYQPAKLFGLDAGVLAPGKEADIAVFDLDHVETINEDDYLSKGRNTPFTGEEVYGMTALTFVSGKLVYKNKHLAD</sequence>
<feature type="binding site" evidence="7">
    <location>
        <position position="308"/>
    </location>
    <ligand>
        <name>substrate</name>
    </ligand>
</feature>
<dbReference type="PROSITE" id="PS00483">
    <property type="entry name" value="DIHYDROOROTASE_2"/>
    <property type="match status" value="1"/>
</dbReference>
<dbReference type="EC" id="3.5.2.3" evidence="7"/>
<dbReference type="GO" id="GO:0004151">
    <property type="term" value="F:dihydroorotase activity"/>
    <property type="evidence" value="ECO:0007669"/>
    <property type="project" value="UniProtKB-UniRule"/>
</dbReference>
<feature type="binding site" evidence="7">
    <location>
        <position position="304"/>
    </location>
    <ligand>
        <name>Zn(2+)</name>
        <dbReference type="ChEBI" id="CHEBI:29105"/>
        <label>1</label>
    </ligand>
</feature>
<comment type="function">
    <text evidence="1 7">Catalyzes the reversible cyclization of carbamoyl aspartate to dihydroorotate.</text>
</comment>
<feature type="binding site" evidence="7">
    <location>
        <position position="151"/>
    </location>
    <ligand>
        <name>Zn(2+)</name>
        <dbReference type="ChEBI" id="CHEBI:29105"/>
        <label>2</label>
    </ligand>
</feature>
<evidence type="ECO:0000256" key="4">
    <source>
        <dbReference type="ARBA" id="ARBA00022801"/>
    </source>
</evidence>
<dbReference type="RefSeq" id="WP_154547420.1">
    <property type="nucleotide sequence ID" value="NZ_VUMX01000004.1"/>
</dbReference>
<keyword evidence="5 7" id="KW-0862">Zinc</keyword>
<dbReference type="GO" id="GO:0008270">
    <property type="term" value="F:zinc ion binding"/>
    <property type="evidence" value="ECO:0007669"/>
    <property type="project" value="UniProtKB-UniRule"/>
</dbReference>
<evidence type="ECO:0000256" key="1">
    <source>
        <dbReference type="ARBA" id="ARBA00002368"/>
    </source>
</evidence>
<dbReference type="InterPro" id="IPR032466">
    <property type="entry name" value="Metal_Hydrolase"/>
</dbReference>
<keyword evidence="3 7" id="KW-0479">Metal-binding</keyword>
<dbReference type="Proteomes" id="UP000438120">
    <property type="component" value="Unassembled WGS sequence"/>
</dbReference>
<accession>A0A6A8MCN4</accession>
<evidence type="ECO:0000259" key="8">
    <source>
        <dbReference type="Pfam" id="PF12890"/>
    </source>
</evidence>
<dbReference type="PANTHER" id="PTHR43668:SF2">
    <property type="entry name" value="ALLANTOINASE"/>
    <property type="match status" value="1"/>
</dbReference>
<feature type="binding site" evidence="7">
    <location>
        <position position="61"/>
    </location>
    <ligand>
        <name>Zn(2+)</name>
        <dbReference type="ChEBI" id="CHEBI:29105"/>
        <label>1</label>
    </ligand>
</feature>
<reference evidence="9 10" key="1">
    <citation type="submission" date="2019-08" db="EMBL/GenBank/DDBJ databases">
        <title>In-depth cultivation of the pig gut microbiome towards novel bacterial diversity and tailored functional studies.</title>
        <authorList>
            <person name="Wylensek D."/>
            <person name="Hitch T.C.A."/>
            <person name="Clavel T."/>
        </authorList>
    </citation>
    <scope>NUCLEOTIDE SEQUENCE [LARGE SCALE GENOMIC DNA]</scope>
    <source>
        <strain evidence="9 10">Bifido-178-WT-2B</strain>
    </source>
</reference>
<keyword evidence="10" id="KW-1185">Reference proteome</keyword>
<dbReference type="InterPro" id="IPR004722">
    <property type="entry name" value="DHOase"/>
</dbReference>
<comment type="catalytic activity">
    <reaction evidence="7">
        <text>(S)-dihydroorotate + H2O = N-carbamoyl-L-aspartate + H(+)</text>
        <dbReference type="Rhea" id="RHEA:24296"/>
        <dbReference type="ChEBI" id="CHEBI:15377"/>
        <dbReference type="ChEBI" id="CHEBI:15378"/>
        <dbReference type="ChEBI" id="CHEBI:30864"/>
        <dbReference type="ChEBI" id="CHEBI:32814"/>
        <dbReference type="EC" id="3.5.2.3"/>
    </reaction>
</comment>
<dbReference type="InterPro" id="IPR002195">
    <property type="entry name" value="Dihydroorotase_CS"/>
</dbReference>
<dbReference type="InterPro" id="IPR050138">
    <property type="entry name" value="DHOase/Allantoinase_Hydrolase"/>
</dbReference>
<dbReference type="EMBL" id="VUMX01000004">
    <property type="protein sequence ID" value="MST86552.1"/>
    <property type="molecule type" value="Genomic_DNA"/>
</dbReference>
<name>A0A6A8MCN4_9LACO</name>
<evidence type="ECO:0000256" key="5">
    <source>
        <dbReference type="ARBA" id="ARBA00022833"/>
    </source>
</evidence>
<gene>
    <name evidence="7" type="primary">pyrC</name>
    <name evidence="9" type="ORF">FYJ62_02575</name>
</gene>
<dbReference type="Gene3D" id="2.30.40.10">
    <property type="entry name" value="Urease, subunit C, domain 1"/>
    <property type="match status" value="1"/>
</dbReference>
<proteinExistence type="inferred from homology"/>
<feature type="binding site" evidence="7">
    <location>
        <position position="93"/>
    </location>
    <ligand>
        <name>substrate</name>
    </ligand>
</feature>
<comment type="caution">
    <text evidence="9">The sequence shown here is derived from an EMBL/GenBank/DDBJ whole genome shotgun (WGS) entry which is preliminary data.</text>
</comment>
<evidence type="ECO:0000256" key="6">
    <source>
        <dbReference type="ARBA" id="ARBA00022975"/>
    </source>
</evidence>
<evidence type="ECO:0000313" key="9">
    <source>
        <dbReference type="EMBL" id="MST86552.1"/>
    </source>
</evidence>
<dbReference type="HAMAP" id="MF_00220_B">
    <property type="entry name" value="PyrC_classI_B"/>
    <property type="match status" value="1"/>
</dbReference>
<keyword evidence="6 7" id="KW-0665">Pyrimidine biosynthesis</keyword>
<dbReference type="Pfam" id="PF12890">
    <property type="entry name" value="DHOase"/>
    <property type="match status" value="1"/>
</dbReference>
<comment type="pathway">
    <text evidence="7">Pyrimidine metabolism; UMP biosynthesis via de novo pathway; (S)-dihydroorotate from bicarbonate: step 3/3.</text>
</comment>
<dbReference type="InterPro" id="IPR024403">
    <property type="entry name" value="DHOase_cat"/>
</dbReference>
<feature type="binding site" evidence="7">
    <location>
        <position position="151"/>
    </location>
    <ligand>
        <name>Zn(2+)</name>
        <dbReference type="ChEBI" id="CHEBI:29105"/>
        <label>1</label>
    </ligand>
</feature>
<evidence type="ECO:0000256" key="7">
    <source>
        <dbReference type="HAMAP-Rule" id="MF_00220"/>
    </source>
</evidence>
<dbReference type="GO" id="GO:0044205">
    <property type="term" value="P:'de novo' UMP biosynthetic process"/>
    <property type="evidence" value="ECO:0007669"/>
    <property type="project" value="UniProtKB-UniRule"/>
</dbReference>
<evidence type="ECO:0000256" key="3">
    <source>
        <dbReference type="ARBA" id="ARBA00022723"/>
    </source>
</evidence>
<dbReference type="NCBIfam" id="NF006837">
    <property type="entry name" value="PRK09357.1-2"/>
    <property type="match status" value="1"/>
</dbReference>
<feature type="domain" description="Dihydroorotase catalytic" evidence="8">
    <location>
        <begin position="48"/>
        <end position="237"/>
    </location>
</feature>